<dbReference type="AlphaFoldDB" id="A0A401QMH5"/>
<dbReference type="Proteomes" id="UP000288216">
    <property type="component" value="Unassembled WGS sequence"/>
</dbReference>
<evidence type="ECO:0000313" key="2">
    <source>
        <dbReference type="EMBL" id="GCB86589.1"/>
    </source>
</evidence>
<comment type="caution">
    <text evidence="2">The sequence shown here is derived from an EMBL/GenBank/DDBJ whole genome shotgun (WGS) entry which is preliminary data.</text>
</comment>
<protein>
    <recommendedName>
        <fullName evidence="1">Methyltransferase domain-containing protein</fullName>
    </recommendedName>
</protein>
<gene>
    <name evidence="2" type="ORF">scyTo_0027269</name>
</gene>
<dbReference type="EMBL" id="BFAA01314621">
    <property type="protein sequence ID" value="GCB86589.1"/>
    <property type="molecule type" value="Genomic_DNA"/>
</dbReference>
<dbReference type="OrthoDB" id="5875367at2759"/>
<name>A0A401QMH5_SCYTO</name>
<proteinExistence type="predicted"/>
<dbReference type="PANTHER" id="PTHR12496:SF2">
    <property type="entry name" value="METHYLTRANSFERASE-LIKE PROTEIN 25B"/>
    <property type="match status" value="1"/>
</dbReference>
<dbReference type="InterPro" id="IPR025714">
    <property type="entry name" value="Methyltranfer_dom"/>
</dbReference>
<reference evidence="2 3" key="1">
    <citation type="journal article" date="2018" name="Nat. Ecol. Evol.">
        <title>Shark genomes provide insights into elasmobranch evolution and the origin of vertebrates.</title>
        <authorList>
            <person name="Hara Y"/>
            <person name="Yamaguchi K"/>
            <person name="Onimaru K"/>
            <person name="Kadota M"/>
            <person name="Koyanagi M"/>
            <person name="Keeley SD"/>
            <person name="Tatsumi K"/>
            <person name="Tanaka K"/>
            <person name="Motone F"/>
            <person name="Kageyama Y"/>
            <person name="Nozu R"/>
            <person name="Adachi N"/>
            <person name="Nishimura O"/>
            <person name="Nakagawa R"/>
            <person name="Tanegashima C"/>
            <person name="Kiyatake I"/>
            <person name="Matsumoto R"/>
            <person name="Murakumo K"/>
            <person name="Nishida K"/>
            <person name="Terakita A"/>
            <person name="Kuratani S"/>
            <person name="Sato K"/>
            <person name="Hyodo S Kuraku.S."/>
        </authorList>
    </citation>
    <scope>NUCLEOTIDE SEQUENCE [LARGE SCALE GENOMIC DNA]</scope>
</reference>
<sequence length="186" mass="20585">MLGIDPASIPLPHHRVGWVDPRAPWKDFLQLLESEGVPEREGDCWRPGCPFVLTGLHACGDLGPAALRQFARCPSVLGITTVSCCYMKATTLDEPAPPPREGDSESGYPMSAWVQGLPGHGLPYMLRELACHAIEDYAGRLKQETAELRVHCYRAALETIIRQLNPLLRRPGVQTGRKAHLLPFKE</sequence>
<keyword evidence="3" id="KW-1185">Reference proteome</keyword>
<dbReference type="Pfam" id="PF13679">
    <property type="entry name" value="Methyltransf_32"/>
    <property type="match status" value="1"/>
</dbReference>
<accession>A0A401QMH5</accession>
<dbReference type="PANTHER" id="PTHR12496">
    <property type="entry name" value="CGI-41 METHYLTRANSFERASE"/>
    <property type="match status" value="1"/>
</dbReference>
<organism evidence="2 3">
    <name type="scientific">Scyliorhinus torazame</name>
    <name type="common">Cloudy catshark</name>
    <name type="synonym">Catulus torazame</name>
    <dbReference type="NCBI Taxonomy" id="75743"/>
    <lineage>
        <taxon>Eukaryota</taxon>
        <taxon>Metazoa</taxon>
        <taxon>Chordata</taxon>
        <taxon>Craniata</taxon>
        <taxon>Vertebrata</taxon>
        <taxon>Chondrichthyes</taxon>
        <taxon>Elasmobranchii</taxon>
        <taxon>Galeomorphii</taxon>
        <taxon>Galeoidea</taxon>
        <taxon>Carcharhiniformes</taxon>
        <taxon>Scyliorhinidae</taxon>
        <taxon>Scyliorhinus</taxon>
    </lineage>
</organism>
<dbReference type="InterPro" id="IPR052220">
    <property type="entry name" value="METTL25"/>
</dbReference>
<evidence type="ECO:0000259" key="1">
    <source>
        <dbReference type="Pfam" id="PF13679"/>
    </source>
</evidence>
<dbReference type="STRING" id="75743.A0A401QMH5"/>
<dbReference type="OMA" id="ESGYPMS"/>
<evidence type="ECO:0000313" key="3">
    <source>
        <dbReference type="Proteomes" id="UP000288216"/>
    </source>
</evidence>
<feature type="domain" description="Methyltransferase" evidence="1">
    <location>
        <begin position="49"/>
        <end position="88"/>
    </location>
</feature>